<dbReference type="RefSeq" id="WP_168449100.1">
    <property type="nucleotide sequence ID" value="NZ_JAAWWK010000001.1"/>
</dbReference>
<organism evidence="1 2">
    <name type="scientific">Spongiibacter thalassae</name>
    <dbReference type="NCBI Taxonomy" id="2721624"/>
    <lineage>
        <taxon>Bacteria</taxon>
        <taxon>Pseudomonadati</taxon>
        <taxon>Pseudomonadota</taxon>
        <taxon>Gammaproteobacteria</taxon>
        <taxon>Cellvibrionales</taxon>
        <taxon>Spongiibacteraceae</taxon>
        <taxon>Spongiibacter</taxon>
    </lineage>
</organism>
<protein>
    <submittedName>
        <fullName evidence="1">Uncharacterized protein</fullName>
    </submittedName>
</protein>
<evidence type="ECO:0000313" key="2">
    <source>
        <dbReference type="Proteomes" id="UP000765845"/>
    </source>
</evidence>
<proteinExistence type="predicted"/>
<dbReference type="EMBL" id="JAAWWK010000001">
    <property type="protein sequence ID" value="NKI16588.1"/>
    <property type="molecule type" value="Genomic_DNA"/>
</dbReference>
<evidence type="ECO:0000313" key="1">
    <source>
        <dbReference type="EMBL" id="NKI16588.1"/>
    </source>
</evidence>
<accession>A0ABX1GBQ5</accession>
<reference evidence="1 2" key="1">
    <citation type="submission" date="2020-04" db="EMBL/GenBank/DDBJ databases">
        <authorList>
            <person name="Yoon J."/>
        </authorList>
    </citation>
    <scope>NUCLEOTIDE SEQUENCE [LARGE SCALE GENOMIC DNA]</scope>
    <source>
        <strain evidence="1 2">KMU-166</strain>
    </source>
</reference>
<sequence>MACCIFAAMIISNVLFHWRRLKAFFGYHSSANPGLVTADSATPAPRNMALRYRIRRAALPSLLVVGTAAYGSAHWQHMVHELGLAGPSVVAASTPIDVAFFDGAYEVMCD</sequence>
<keyword evidence="2" id="KW-1185">Reference proteome</keyword>
<dbReference type="Proteomes" id="UP000765845">
    <property type="component" value="Unassembled WGS sequence"/>
</dbReference>
<name>A0ABX1GBQ5_9GAMM</name>
<gene>
    <name evidence="1" type="ORF">HCU74_04035</name>
</gene>
<comment type="caution">
    <text evidence="1">The sequence shown here is derived from an EMBL/GenBank/DDBJ whole genome shotgun (WGS) entry which is preliminary data.</text>
</comment>